<reference evidence="1 2" key="1">
    <citation type="submission" date="2019-12" db="EMBL/GenBank/DDBJ databases">
        <title>Nitratireductor arenosus sp. nov., Isolated from sea sand, Jeju island, South Korea.</title>
        <authorList>
            <person name="Kim W."/>
        </authorList>
    </citation>
    <scope>NUCLEOTIDE SEQUENCE [LARGE SCALE GENOMIC DNA]</scope>
    <source>
        <strain evidence="1 2">CAU 1489</strain>
    </source>
</reference>
<accession>A0A844QM34</accession>
<dbReference type="AlphaFoldDB" id="A0A844QM34"/>
<dbReference type="RefSeq" id="WP_156713598.1">
    <property type="nucleotide sequence ID" value="NZ_WPHG01000003.1"/>
</dbReference>
<protein>
    <submittedName>
        <fullName evidence="1">Uncharacterized protein</fullName>
    </submittedName>
</protein>
<evidence type="ECO:0000313" key="1">
    <source>
        <dbReference type="EMBL" id="MVA98689.1"/>
    </source>
</evidence>
<name>A0A844QM34_9HYPH</name>
<gene>
    <name evidence="1" type="ORF">GN330_15695</name>
</gene>
<keyword evidence="2" id="KW-1185">Reference proteome</keyword>
<dbReference type="EMBL" id="WPHG01000003">
    <property type="protein sequence ID" value="MVA98689.1"/>
    <property type="molecule type" value="Genomic_DNA"/>
</dbReference>
<comment type="caution">
    <text evidence="1">The sequence shown here is derived from an EMBL/GenBank/DDBJ whole genome shotgun (WGS) entry which is preliminary data.</text>
</comment>
<organism evidence="1 2">
    <name type="scientific">Nitratireductor arenosus</name>
    <dbReference type="NCBI Taxonomy" id="2682096"/>
    <lineage>
        <taxon>Bacteria</taxon>
        <taxon>Pseudomonadati</taxon>
        <taxon>Pseudomonadota</taxon>
        <taxon>Alphaproteobacteria</taxon>
        <taxon>Hyphomicrobiales</taxon>
        <taxon>Phyllobacteriaceae</taxon>
        <taxon>Nitratireductor</taxon>
    </lineage>
</organism>
<proteinExistence type="predicted"/>
<dbReference type="Proteomes" id="UP000463224">
    <property type="component" value="Unassembled WGS sequence"/>
</dbReference>
<sequence length="156" mass="16288">MTMVFAEITPVAPVRPRTRQAVTEGGLALPRGRAADAGKLDPASMAGIATSAFRAHGHICNVMTHISGGHWDRVEDALRLILDPRAGRSDLTPLAENIVELLSADAGVTGRIVKPYFATLMARLLPADAAATLCAHLACLSVEAGARTGPVGRCGR</sequence>
<evidence type="ECO:0000313" key="2">
    <source>
        <dbReference type="Proteomes" id="UP000463224"/>
    </source>
</evidence>